<dbReference type="InterPro" id="IPR023298">
    <property type="entry name" value="ATPase_P-typ_TM_dom_sf"/>
</dbReference>
<dbReference type="InterPro" id="IPR006068">
    <property type="entry name" value="ATPase_P-typ_cation-transptr_C"/>
</dbReference>
<dbReference type="RefSeq" id="WP_073992894.1">
    <property type="nucleotide sequence ID" value="NZ_FQYT01000005.1"/>
</dbReference>
<evidence type="ECO:0000256" key="9">
    <source>
        <dbReference type="ARBA" id="ARBA00022692"/>
    </source>
</evidence>
<evidence type="ECO:0000256" key="17">
    <source>
        <dbReference type="ARBA" id="ARBA00047295"/>
    </source>
</evidence>
<protein>
    <recommendedName>
        <fullName evidence="5">Magnesium-transporting ATPase, P-type 1</fullName>
        <ecNumber evidence="4">7.2.2.14</ecNumber>
    </recommendedName>
    <alternativeName>
        <fullName evidence="16">Mg(2+) transport ATPase, P-type 1</fullName>
    </alternativeName>
</protein>
<dbReference type="Gene3D" id="3.40.50.1000">
    <property type="entry name" value="HAD superfamily/HAD-like"/>
    <property type="match status" value="1"/>
</dbReference>
<dbReference type="Pfam" id="PF00690">
    <property type="entry name" value="Cation_ATPase_N"/>
    <property type="match status" value="1"/>
</dbReference>
<feature type="transmembrane region" description="Helical" evidence="18">
    <location>
        <begin position="77"/>
        <end position="98"/>
    </location>
</feature>
<evidence type="ECO:0000256" key="6">
    <source>
        <dbReference type="ARBA" id="ARBA00022475"/>
    </source>
</evidence>
<dbReference type="PROSITE" id="PS00154">
    <property type="entry name" value="ATPASE_E1_E2"/>
    <property type="match status" value="1"/>
</dbReference>
<feature type="transmembrane region" description="Helical" evidence="18">
    <location>
        <begin position="845"/>
        <end position="864"/>
    </location>
</feature>
<keyword evidence="21" id="KW-1185">Reference proteome</keyword>
<dbReference type="PRINTS" id="PR01836">
    <property type="entry name" value="MGATPASE"/>
</dbReference>
<dbReference type="Proteomes" id="UP000184342">
    <property type="component" value="Unassembled WGS sequence"/>
</dbReference>
<dbReference type="EMBL" id="FQYT01000005">
    <property type="protein sequence ID" value="SHI65948.1"/>
    <property type="molecule type" value="Genomic_DNA"/>
</dbReference>
<dbReference type="InterPro" id="IPR018303">
    <property type="entry name" value="ATPase_P-typ_P_site"/>
</dbReference>
<dbReference type="STRING" id="1122934.SAMN02745691_00622"/>
<comment type="function">
    <text evidence="1">Mediates magnesium influx to the cytosol.</text>
</comment>
<feature type="domain" description="Cation-transporting P-type ATPase N-terminal" evidence="19">
    <location>
        <begin position="28"/>
        <end position="101"/>
    </location>
</feature>
<dbReference type="Gene3D" id="1.20.1110.10">
    <property type="entry name" value="Calcium-transporting ATPase, transmembrane domain"/>
    <property type="match status" value="1"/>
</dbReference>
<evidence type="ECO:0000256" key="16">
    <source>
        <dbReference type="ARBA" id="ARBA00029806"/>
    </source>
</evidence>
<keyword evidence="15 18" id="KW-0472">Membrane</keyword>
<evidence type="ECO:0000259" key="19">
    <source>
        <dbReference type="SMART" id="SM00831"/>
    </source>
</evidence>
<evidence type="ECO:0000256" key="3">
    <source>
        <dbReference type="ARBA" id="ARBA00008746"/>
    </source>
</evidence>
<feature type="transmembrane region" description="Helical" evidence="18">
    <location>
        <begin position="262"/>
        <end position="283"/>
    </location>
</feature>
<feature type="transmembrane region" description="Helical" evidence="18">
    <location>
        <begin position="777"/>
        <end position="798"/>
    </location>
</feature>
<dbReference type="NCBIfam" id="TIGR01494">
    <property type="entry name" value="ATPase_P-type"/>
    <property type="match status" value="2"/>
</dbReference>
<dbReference type="SUPFAM" id="SSF56784">
    <property type="entry name" value="HAD-like"/>
    <property type="match status" value="1"/>
</dbReference>
<evidence type="ECO:0000313" key="20">
    <source>
        <dbReference type="EMBL" id="SHI65948.1"/>
    </source>
</evidence>
<dbReference type="InterPro" id="IPR006415">
    <property type="entry name" value="P-type_ATPase_IIIB"/>
</dbReference>
<proteinExistence type="inferred from homology"/>
<dbReference type="InterPro" id="IPR023299">
    <property type="entry name" value="ATPase_P-typ_cyto_dom_N"/>
</dbReference>
<dbReference type="GO" id="GO:0015444">
    <property type="term" value="F:P-type magnesium transporter activity"/>
    <property type="evidence" value="ECO:0007669"/>
    <property type="project" value="UniProtKB-EC"/>
</dbReference>
<evidence type="ECO:0000256" key="8">
    <source>
        <dbReference type="ARBA" id="ARBA00022553"/>
    </source>
</evidence>
<keyword evidence="9 18" id="KW-0812">Transmembrane</keyword>
<dbReference type="SFLD" id="SFLDS00003">
    <property type="entry name" value="Haloacid_Dehalogenase"/>
    <property type="match status" value="1"/>
</dbReference>
<dbReference type="InterPro" id="IPR008250">
    <property type="entry name" value="ATPase_P-typ_transduc_dom_A_sf"/>
</dbReference>
<evidence type="ECO:0000256" key="5">
    <source>
        <dbReference type="ARBA" id="ARBA00013555"/>
    </source>
</evidence>
<accession>A0A1M6CYZ8</accession>
<gene>
    <name evidence="20" type="ORF">SAMN02745691_00622</name>
</gene>
<dbReference type="NCBIfam" id="NF011702">
    <property type="entry name" value="PRK15122.1"/>
    <property type="match status" value="1"/>
</dbReference>
<keyword evidence="7" id="KW-0997">Cell inner membrane</keyword>
<dbReference type="EC" id="7.2.2.14" evidence="4"/>
<dbReference type="SMART" id="SM00831">
    <property type="entry name" value="Cation_ATPase_N"/>
    <property type="match status" value="1"/>
</dbReference>
<dbReference type="InterPro" id="IPR036412">
    <property type="entry name" value="HAD-like_sf"/>
</dbReference>
<reference evidence="20 21" key="1">
    <citation type="submission" date="2016-11" db="EMBL/GenBank/DDBJ databases">
        <authorList>
            <person name="Jaros S."/>
            <person name="Januszkiewicz K."/>
            <person name="Wedrychowicz H."/>
        </authorList>
    </citation>
    <scope>NUCLEOTIDE SEQUENCE [LARGE SCALE GENOMIC DNA]</scope>
    <source>
        <strain evidence="20 21">DSM 15970</strain>
    </source>
</reference>
<dbReference type="SFLD" id="SFLDG00002">
    <property type="entry name" value="C1.7:_P-type_atpase_like"/>
    <property type="match status" value="1"/>
</dbReference>
<dbReference type="NCBIfam" id="TIGR01524">
    <property type="entry name" value="ATPase-IIIB_Mg"/>
    <property type="match status" value="1"/>
</dbReference>
<dbReference type="Pfam" id="PF00122">
    <property type="entry name" value="E1-E2_ATPase"/>
    <property type="match status" value="1"/>
</dbReference>
<evidence type="ECO:0000256" key="13">
    <source>
        <dbReference type="ARBA" id="ARBA00022967"/>
    </source>
</evidence>
<keyword evidence="10" id="KW-0547">Nucleotide-binding</keyword>
<evidence type="ECO:0000313" key="21">
    <source>
        <dbReference type="Proteomes" id="UP000184342"/>
    </source>
</evidence>
<comment type="subcellular location">
    <subcellularLocation>
        <location evidence="2">Cell inner membrane</location>
        <topology evidence="2">Multi-pass membrane protein</topology>
    </subcellularLocation>
</comment>
<dbReference type="InterPro" id="IPR044492">
    <property type="entry name" value="P_typ_ATPase_HD_dom"/>
</dbReference>
<dbReference type="PANTHER" id="PTHR42861">
    <property type="entry name" value="CALCIUM-TRANSPORTING ATPASE"/>
    <property type="match status" value="1"/>
</dbReference>
<evidence type="ECO:0000256" key="4">
    <source>
        <dbReference type="ARBA" id="ARBA00012786"/>
    </source>
</evidence>
<evidence type="ECO:0000256" key="7">
    <source>
        <dbReference type="ARBA" id="ARBA00022519"/>
    </source>
</evidence>
<evidence type="ECO:0000256" key="11">
    <source>
        <dbReference type="ARBA" id="ARBA00022840"/>
    </source>
</evidence>
<dbReference type="CDD" id="cd02077">
    <property type="entry name" value="P-type_ATPase_Mg"/>
    <property type="match status" value="1"/>
</dbReference>
<dbReference type="SFLD" id="SFLDF00027">
    <property type="entry name" value="p-type_atpase"/>
    <property type="match status" value="1"/>
</dbReference>
<sequence>MSKKSTGSSHSNNQSSESARTFSAELLEMANLETESVLGHLETRLAGLSTSDADLRLKRYGVNEFAKEKRLSVLMHLVNNLKNPLVILLAALALLSYLTGDLRATLVISVMIVLGIILRFFQELRADNAAAALKAMVSNKATVVRDGKEEEIPLKLLVPGDIISIAAGDMIPADVRILSAKDLFLNQSALTGEAMPVEKSSDIAGDELDNPLEIPNLCFLGSNVVSGTGIAAVIHTGGKTYFGALSASIVEKRELTSFDKGINGITWMMIRFIAVMVPIVFLVNGFSKHNWMEAFLFAMAVAVGLTPEMLPMIVSVNLSKGAMMMSRKKVIVKRLNSIQNLGAMDVLCTDKTGTLTEGEIVLEKHLDVHGETSAKVLHYGYLNSYHHTGLRNITDEAILKHGDLEETLQANVKYHKIDEIPFDFTRKRMSVIVEDETGMNTLICKGAVEQIMSCCSRVEIDGNILPMLPEYKDSATETVSGLNAQGFRAIALSYKEMPGAPDEPVYEIGDESELILLGFLTFFDPPKKSAPEALKQLETLSVDVKILTGDNEVVSTYICKEVGLSSGGILLGPQIEAMSEDELAKAVNNTSIFARLSPNQKELIIHALQKNGHVVGFMGDGINDAPALKASDVSVSVDSAVDIAKESSDIILLDNNLLVLAQGVMEGRRVFGNIIKYIKMAASSNFGNMFSVVGASAFLPFLPMLPIQVLTNNLLYDFSQTTIPSDEVDSDWLKKPRQWKIRGIEKFILIIGPISSIFDYLTFFIMLNIFNCWNNPALFHTGWFVESIFTQTMIIHVIRTNKIPFIQSRASWPLIISSVAIVSAAVFLTISPLAKTLGFVPLPSFYWFLLAVMMVCYVVLTQLVKTWFIRKFGD</sequence>
<feature type="transmembrane region" description="Helical" evidence="18">
    <location>
        <begin position="104"/>
        <end position="121"/>
    </location>
</feature>
<dbReference type="Gene3D" id="3.40.1110.10">
    <property type="entry name" value="Calcium-transporting ATPase, cytoplasmic domain N"/>
    <property type="match status" value="1"/>
</dbReference>
<dbReference type="SUPFAM" id="SSF81653">
    <property type="entry name" value="Calcium ATPase, transduction domain A"/>
    <property type="match status" value="1"/>
</dbReference>
<keyword evidence="12" id="KW-0460">Magnesium</keyword>
<dbReference type="OrthoDB" id="9760364at2"/>
<dbReference type="InterPro" id="IPR004014">
    <property type="entry name" value="ATPase_P-typ_cation-transptr_N"/>
</dbReference>
<evidence type="ECO:0000256" key="18">
    <source>
        <dbReference type="SAM" id="Phobius"/>
    </source>
</evidence>
<keyword evidence="13" id="KW-1278">Translocase</keyword>
<keyword evidence="6" id="KW-1003">Cell membrane</keyword>
<dbReference type="Pfam" id="PF13246">
    <property type="entry name" value="Cation_ATPase"/>
    <property type="match status" value="1"/>
</dbReference>
<dbReference type="InterPro" id="IPR001757">
    <property type="entry name" value="P_typ_ATPase"/>
</dbReference>
<evidence type="ECO:0000256" key="14">
    <source>
        <dbReference type="ARBA" id="ARBA00022989"/>
    </source>
</evidence>
<dbReference type="InterPro" id="IPR023214">
    <property type="entry name" value="HAD_sf"/>
</dbReference>
<keyword evidence="8" id="KW-0597">Phosphoprotein</keyword>
<evidence type="ECO:0000256" key="15">
    <source>
        <dbReference type="ARBA" id="ARBA00023136"/>
    </source>
</evidence>
<name>A0A1M6CYZ8_9FIRM</name>
<comment type="similarity">
    <text evidence="3">Belongs to the cation transport ATPase (P-type) (TC 3.A.3) family. Type IIIB subfamily.</text>
</comment>
<comment type="catalytic activity">
    <reaction evidence="17">
        <text>Mg(2+)(out) + ATP + H2O = Mg(2+)(in) + ADP + phosphate + H(+)</text>
        <dbReference type="Rhea" id="RHEA:10260"/>
        <dbReference type="ChEBI" id="CHEBI:15377"/>
        <dbReference type="ChEBI" id="CHEBI:15378"/>
        <dbReference type="ChEBI" id="CHEBI:18420"/>
        <dbReference type="ChEBI" id="CHEBI:30616"/>
        <dbReference type="ChEBI" id="CHEBI:43474"/>
        <dbReference type="ChEBI" id="CHEBI:456216"/>
        <dbReference type="EC" id="7.2.2.14"/>
    </reaction>
</comment>
<organism evidence="20 21">
    <name type="scientific">Parasporobacterium paucivorans DSM 15970</name>
    <dbReference type="NCBI Taxonomy" id="1122934"/>
    <lineage>
        <taxon>Bacteria</taxon>
        <taxon>Bacillati</taxon>
        <taxon>Bacillota</taxon>
        <taxon>Clostridia</taxon>
        <taxon>Lachnospirales</taxon>
        <taxon>Lachnospiraceae</taxon>
        <taxon>Parasporobacterium</taxon>
    </lineage>
</organism>
<dbReference type="GO" id="GO:0005886">
    <property type="term" value="C:plasma membrane"/>
    <property type="evidence" value="ECO:0007669"/>
    <property type="project" value="UniProtKB-SubCell"/>
</dbReference>
<feature type="transmembrane region" description="Helical" evidence="18">
    <location>
        <begin position="295"/>
        <end position="318"/>
    </location>
</feature>
<keyword evidence="11" id="KW-0067">ATP-binding</keyword>
<evidence type="ECO:0000256" key="1">
    <source>
        <dbReference type="ARBA" id="ARBA00003954"/>
    </source>
</evidence>
<feature type="transmembrane region" description="Helical" evidence="18">
    <location>
        <begin position="747"/>
        <end position="771"/>
    </location>
</feature>
<evidence type="ECO:0000256" key="2">
    <source>
        <dbReference type="ARBA" id="ARBA00004429"/>
    </source>
</evidence>
<evidence type="ECO:0000256" key="12">
    <source>
        <dbReference type="ARBA" id="ARBA00022842"/>
    </source>
</evidence>
<keyword evidence="14 18" id="KW-1133">Transmembrane helix</keyword>
<feature type="transmembrane region" description="Helical" evidence="18">
    <location>
        <begin position="810"/>
        <end position="833"/>
    </location>
</feature>
<dbReference type="GO" id="GO:0005524">
    <property type="term" value="F:ATP binding"/>
    <property type="evidence" value="ECO:0007669"/>
    <property type="project" value="UniProtKB-KW"/>
</dbReference>
<dbReference type="SUPFAM" id="SSF81665">
    <property type="entry name" value="Calcium ATPase, transmembrane domain M"/>
    <property type="match status" value="1"/>
</dbReference>
<dbReference type="Gene3D" id="2.70.150.10">
    <property type="entry name" value="Calcium-transporting ATPase, cytoplasmic transduction domain A"/>
    <property type="match status" value="1"/>
</dbReference>
<dbReference type="Pfam" id="PF00689">
    <property type="entry name" value="Cation_ATPase_C"/>
    <property type="match status" value="1"/>
</dbReference>
<evidence type="ECO:0000256" key="10">
    <source>
        <dbReference type="ARBA" id="ARBA00022741"/>
    </source>
</evidence>
<dbReference type="AlphaFoldDB" id="A0A1M6CYZ8"/>
<dbReference type="GO" id="GO:0016887">
    <property type="term" value="F:ATP hydrolysis activity"/>
    <property type="evidence" value="ECO:0007669"/>
    <property type="project" value="InterPro"/>
</dbReference>
<dbReference type="InterPro" id="IPR059000">
    <property type="entry name" value="ATPase_P-type_domA"/>
</dbReference>